<dbReference type="OrthoDB" id="5599713at2759"/>
<gene>
    <name evidence="1" type="ORF">BDV23DRAFT_88101</name>
</gene>
<reference evidence="1" key="1">
    <citation type="submission" date="2019-04" db="EMBL/GenBank/DDBJ databases">
        <title>Friends and foes A comparative genomics studyof 23 Aspergillus species from section Flavi.</title>
        <authorList>
            <consortium name="DOE Joint Genome Institute"/>
            <person name="Kjaerbolling I."/>
            <person name="Vesth T."/>
            <person name="Frisvad J.C."/>
            <person name="Nybo J.L."/>
            <person name="Theobald S."/>
            <person name="Kildgaard S."/>
            <person name="Isbrandt T."/>
            <person name="Kuo A."/>
            <person name="Sato A."/>
            <person name="Lyhne E.K."/>
            <person name="Kogle M.E."/>
            <person name="Wiebenga A."/>
            <person name="Kun R.S."/>
            <person name="Lubbers R.J."/>
            <person name="Makela M.R."/>
            <person name="Barry K."/>
            <person name="Chovatia M."/>
            <person name="Clum A."/>
            <person name="Daum C."/>
            <person name="Haridas S."/>
            <person name="He G."/>
            <person name="LaButti K."/>
            <person name="Lipzen A."/>
            <person name="Mondo S."/>
            <person name="Riley R."/>
            <person name="Salamov A."/>
            <person name="Simmons B.A."/>
            <person name="Magnuson J.K."/>
            <person name="Henrissat B."/>
            <person name="Mortensen U.H."/>
            <person name="Larsen T.O."/>
            <person name="Devries R.P."/>
            <person name="Grigoriev I.V."/>
            <person name="Machida M."/>
            <person name="Baker S.E."/>
            <person name="Andersen M.R."/>
        </authorList>
    </citation>
    <scope>NUCLEOTIDE SEQUENCE [LARGE SCALE GENOMIC DNA]</scope>
    <source>
        <strain evidence="1">IBT 14317</strain>
    </source>
</reference>
<dbReference type="AlphaFoldDB" id="A0A5N7C7U2"/>
<protein>
    <submittedName>
        <fullName evidence="1">Uncharacterized protein</fullName>
    </submittedName>
</protein>
<accession>A0A5N7C7U2</accession>
<dbReference type="Proteomes" id="UP000326877">
    <property type="component" value="Unassembled WGS sequence"/>
</dbReference>
<name>A0A5N7C7U2_PETAA</name>
<proteinExistence type="predicted"/>
<sequence length="106" mass="12211">MEAEFRFIFGQHTSVSIYFFPSVGGQAVWFCSVPFRLLRIRYLSFRTVLLIILLIQVRGEDEAGNLLFHDLNVVTKAMNDGSYDIWHACVYSILTEPFLSGFELIL</sequence>
<evidence type="ECO:0000313" key="1">
    <source>
        <dbReference type="EMBL" id="KAE8390211.1"/>
    </source>
</evidence>
<organism evidence="1">
    <name type="scientific">Petromyces alliaceus</name>
    <name type="common">Aspergillus alliaceus</name>
    <dbReference type="NCBI Taxonomy" id="209559"/>
    <lineage>
        <taxon>Eukaryota</taxon>
        <taxon>Fungi</taxon>
        <taxon>Dikarya</taxon>
        <taxon>Ascomycota</taxon>
        <taxon>Pezizomycotina</taxon>
        <taxon>Eurotiomycetes</taxon>
        <taxon>Eurotiomycetidae</taxon>
        <taxon>Eurotiales</taxon>
        <taxon>Aspergillaceae</taxon>
        <taxon>Aspergillus</taxon>
        <taxon>Aspergillus subgen. Circumdati</taxon>
    </lineage>
</organism>
<dbReference type="EMBL" id="ML735257">
    <property type="protein sequence ID" value="KAE8390211.1"/>
    <property type="molecule type" value="Genomic_DNA"/>
</dbReference>
<accession>A0A5N6FS60</accession>